<accession>A0A310SH94</accession>
<gene>
    <name evidence="9" type="ORF">WN48_05758</name>
</gene>
<comment type="subunit">
    <text evidence="6">Part of the activated spliceosome B/catalytic step 1 spliceosome, one of the forms of the spliceosome which has a well-formed active site but still cannot catalyze the branching reaction and is composed at least of 52 proteins, the U2, U5 and U6 snRNAs and the pre-mRNA. Recruited during early steps of activated spliceosome B maturation, it is probably one of the first proteins released from this complex as he matures to the spliceosome C complex. Component of the minor spliceosome, which splices U12-type introns.</text>
</comment>
<protein>
    <recommendedName>
        <fullName evidence="4">Spliceosome-associated protein CWC27 homolog</fullName>
    </recommendedName>
    <alternativeName>
        <fullName evidence="5">Probable inactive peptidyl-prolyl cis-trans isomerase CWC27 homolog</fullName>
    </alternativeName>
</protein>
<feature type="domain" description="PPIase cyclophilin-type" evidence="8">
    <location>
        <begin position="290"/>
        <end position="436"/>
    </location>
</feature>
<evidence type="ECO:0000259" key="8">
    <source>
        <dbReference type="PROSITE" id="PS50072"/>
    </source>
</evidence>
<evidence type="ECO:0000256" key="2">
    <source>
        <dbReference type="ARBA" id="ARBA00007365"/>
    </source>
</evidence>
<evidence type="ECO:0000256" key="7">
    <source>
        <dbReference type="SAM" id="MobiDB-lite"/>
    </source>
</evidence>
<keyword evidence="3" id="KW-0539">Nucleus</keyword>
<feature type="compositionally biased region" description="Basic residues" evidence="7">
    <location>
        <begin position="517"/>
        <end position="527"/>
    </location>
</feature>
<dbReference type="PANTHER" id="PTHR45625">
    <property type="entry name" value="PEPTIDYL-PROLYL CIS-TRANS ISOMERASE-RELATED"/>
    <property type="match status" value="1"/>
</dbReference>
<evidence type="ECO:0000256" key="3">
    <source>
        <dbReference type="ARBA" id="ARBA00023242"/>
    </source>
</evidence>
<dbReference type="EMBL" id="KQ763551">
    <property type="protein sequence ID" value="OAD55009.1"/>
    <property type="molecule type" value="Genomic_DNA"/>
</dbReference>
<organism evidence="9 10">
    <name type="scientific">Eufriesea mexicana</name>
    <dbReference type="NCBI Taxonomy" id="516756"/>
    <lineage>
        <taxon>Eukaryota</taxon>
        <taxon>Metazoa</taxon>
        <taxon>Ecdysozoa</taxon>
        <taxon>Arthropoda</taxon>
        <taxon>Hexapoda</taxon>
        <taxon>Insecta</taxon>
        <taxon>Pterygota</taxon>
        <taxon>Neoptera</taxon>
        <taxon>Endopterygota</taxon>
        <taxon>Hymenoptera</taxon>
        <taxon>Apocrita</taxon>
        <taxon>Aculeata</taxon>
        <taxon>Apoidea</taxon>
        <taxon>Anthophila</taxon>
        <taxon>Apidae</taxon>
        <taxon>Eufriesea</taxon>
    </lineage>
</organism>
<evidence type="ECO:0000313" key="10">
    <source>
        <dbReference type="Proteomes" id="UP000250275"/>
    </source>
</evidence>
<dbReference type="SUPFAM" id="SSF50891">
    <property type="entry name" value="Cyclophilin-like"/>
    <property type="match status" value="1"/>
</dbReference>
<dbReference type="GO" id="GO:0003755">
    <property type="term" value="F:peptidyl-prolyl cis-trans isomerase activity"/>
    <property type="evidence" value="ECO:0007669"/>
    <property type="project" value="InterPro"/>
</dbReference>
<dbReference type="GO" id="GO:0071013">
    <property type="term" value="C:catalytic step 2 spliceosome"/>
    <property type="evidence" value="ECO:0007669"/>
    <property type="project" value="TreeGrafter"/>
</dbReference>
<evidence type="ECO:0000256" key="5">
    <source>
        <dbReference type="ARBA" id="ARBA00042090"/>
    </source>
</evidence>
<dbReference type="Proteomes" id="UP000250275">
    <property type="component" value="Unassembled WGS sequence"/>
</dbReference>
<dbReference type="InterPro" id="IPR029000">
    <property type="entry name" value="Cyclophilin-like_dom_sf"/>
</dbReference>
<dbReference type="AlphaFoldDB" id="A0A310SH94"/>
<dbReference type="PROSITE" id="PS50072">
    <property type="entry name" value="CSA_PPIASE_2"/>
    <property type="match status" value="1"/>
</dbReference>
<dbReference type="OrthoDB" id="442970at2759"/>
<comment type="subcellular location">
    <subcellularLocation>
        <location evidence="1">Nucleus</location>
    </subcellularLocation>
</comment>
<feature type="region of interest" description="Disordered" evidence="7">
    <location>
        <begin position="480"/>
        <end position="527"/>
    </location>
</feature>
<evidence type="ECO:0000313" key="9">
    <source>
        <dbReference type="EMBL" id="OAD55009.1"/>
    </source>
</evidence>
<dbReference type="Pfam" id="PF00160">
    <property type="entry name" value="Pro_isomerase"/>
    <property type="match status" value="1"/>
</dbReference>
<dbReference type="PRINTS" id="PR00153">
    <property type="entry name" value="CSAPPISMRASE"/>
</dbReference>
<sequence>MYEKFTLTKPDTTYTSAKQPSIRINHRSKAFLDHKQSQTFHFENVGELAIIFPTLAGILRFRRYSMRSELCSGIHRGENRVAISDGCSRGNFGHFRLSPGTQPDTNRLLQQRFRETDDARANITVLGRDFGEIAKLWSRTRSRDKSEVRDTSDGEKSTWLFAEFHLMNTPVRISDTEWWKSLVPTTSRMIDEKFTVNLHSPSENARMMELRYIKKGRGPNENNEKRKAYYVESRNIEEIVYVLRMKDVWHQHTNMGIIEEMENEHLVIVMKGKVKLNIKCKCCIKVIMKTTVGAIELELQAKETPKTCRNFIQLCINGYWDDTIFHRIIKGFITQGDDSTGTEKDGKIYGEPFKDEFHTRLRFCRRDLIAMANAGKDDNGSQFFFTLSSTPELQNKHTTFGKVTGESIYNMFKREEALVDENNRPLYPPKLTRTMILSNPFSDVIPRIIVQESEELKDSSKTKIAAVKDFNLLSIGEEAEEDEEESVILNKKFSGKDKSTHDHLSSQPAVEPPGLANKKRKADRVSD</sequence>
<dbReference type="Gene3D" id="2.40.100.10">
    <property type="entry name" value="Cyclophilin-like"/>
    <property type="match status" value="1"/>
</dbReference>
<keyword evidence="9" id="KW-0413">Isomerase</keyword>
<evidence type="ECO:0000256" key="6">
    <source>
        <dbReference type="ARBA" id="ARBA00046368"/>
    </source>
</evidence>
<dbReference type="PANTHER" id="PTHR45625:SF6">
    <property type="entry name" value="SPLICEOSOME-ASSOCIATED PROTEIN CWC27 HOMOLOG"/>
    <property type="match status" value="1"/>
</dbReference>
<evidence type="ECO:0000256" key="1">
    <source>
        <dbReference type="ARBA" id="ARBA00004123"/>
    </source>
</evidence>
<feature type="compositionally biased region" description="Basic and acidic residues" evidence="7">
    <location>
        <begin position="494"/>
        <end position="504"/>
    </location>
</feature>
<dbReference type="InterPro" id="IPR002130">
    <property type="entry name" value="Cyclophilin-type_PPIase_dom"/>
</dbReference>
<reference evidence="9 10" key="1">
    <citation type="submission" date="2015-07" db="EMBL/GenBank/DDBJ databases">
        <title>The genome of Eufriesea mexicana.</title>
        <authorList>
            <person name="Pan H."/>
            <person name="Kapheim K."/>
        </authorList>
    </citation>
    <scope>NUCLEOTIDE SEQUENCE [LARGE SCALE GENOMIC DNA]</scope>
    <source>
        <strain evidence="9">0111107269</strain>
        <tissue evidence="9">Whole body</tissue>
    </source>
</reference>
<name>A0A310SH94_9HYME</name>
<dbReference type="InterPro" id="IPR044666">
    <property type="entry name" value="Cyclophilin_A-like"/>
</dbReference>
<comment type="similarity">
    <text evidence="2">Belongs to the cyclophilin-type PPIase family.</text>
</comment>
<keyword evidence="10" id="KW-1185">Reference proteome</keyword>
<evidence type="ECO:0000256" key="4">
    <source>
        <dbReference type="ARBA" id="ARBA00040027"/>
    </source>
</evidence>
<proteinExistence type="inferred from homology"/>